<evidence type="ECO:0000313" key="2">
    <source>
        <dbReference type="Proteomes" id="UP001159363"/>
    </source>
</evidence>
<reference evidence="1 2" key="1">
    <citation type="submission" date="2023-02" db="EMBL/GenBank/DDBJ databases">
        <title>LHISI_Scaffold_Assembly.</title>
        <authorList>
            <person name="Stuart O.P."/>
            <person name="Cleave R."/>
            <person name="Magrath M.J.L."/>
            <person name="Mikheyev A.S."/>
        </authorList>
    </citation>
    <scope>NUCLEOTIDE SEQUENCE [LARGE SCALE GENOMIC DNA]</scope>
    <source>
        <strain evidence="1">Daus_M_001</strain>
        <tissue evidence="1">Leg muscle</tissue>
    </source>
</reference>
<evidence type="ECO:0008006" key="3">
    <source>
        <dbReference type="Google" id="ProtNLM"/>
    </source>
</evidence>
<evidence type="ECO:0000313" key="1">
    <source>
        <dbReference type="EMBL" id="KAJ8893159.1"/>
    </source>
</evidence>
<dbReference type="EMBL" id="JARBHB010000002">
    <property type="protein sequence ID" value="KAJ8893159.1"/>
    <property type="molecule type" value="Genomic_DNA"/>
</dbReference>
<proteinExistence type="predicted"/>
<protein>
    <recommendedName>
        <fullName evidence="3">Transposase Tc1-like domain-containing protein</fullName>
    </recommendedName>
</protein>
<dbReference type="Proteomes" id="UP001159363">
    <property type="component" value="Chromosome 2"/>
</dbReference>
<sequence length="719" mass="80406">MLRVRLSFEPRSHASERFALVIAPTVSVDDIGKLFNRYAANIGQRNISQLAAAIQKLFSFPELCAANQRMGMATSKEPPLQFVCACTCLLFVPDVSIMNRAGRRSLAGFLGYLPFSLPWNSDTAPYSPRFTPIGSQHLDVKNRPNFSTPLLHSVHVISEYLKYPEPLVNMQDNVGSFIAFHCDSHTYDDGGVTEPPVTHPSKMACKILKCLSAISACMQQPVRLEASSQSLAQSIGECVRLHGRKFQARSPLCALVNSATPAGLYSLACSTESVARLQAFQVFAFGRLLSGEILAALNIEVLRAYEGETRSIRRLMKCDVLRRSAQQASWDVHLGRCHVTPVAALHCSHIGIEKERSEFVPSVLRKSRLGNDPVSLFRNASLVAGAFMIQHNDVHYLDIIQNKILIDGNNNFFLDVVCRVCQSLRHLVTCRKTDTRDLGGPPNAHRPFWLPRLLSHGTSGSRVNRSSAASPSERDSVTARTLVCISTLRSFSQEWPGSALSCVIGKVSVVPSSVSEEPSNEVKASLSMSKWAISACERVRTGQKDRSPTNGFIIPSHFGSYRACCYDSDACVISVDRRGSYAATTWYWTTQCVDLYASTVLRRLLRAGLVAHMPLCRLPLSRNHKRLRRQWAYECRRWRANDNYIRVRRYRVDRNFAACIVERHSGQMLSVMVWGAIGYNMRSRLLRIEGSLNRNHYGRNFLEPKALPLLQVTPRAIFQ</sequence>
<gene>
    <name evidence="1" type="ORF">PR048_005742</name>
</gene>
<comment type="caution">
    <text evidence="1">The sequence shown here is derived from an EMBL/GenBank/DDBJ whole genome shotgun (WGS) entry which is preliminary data.</text>
</comment>
<accession>A0ABQ9I914</accession>
<dbReference type="Gene3D" id="3.30.420.10">
    <property type="entry name" value="Ribonuclease H-like superfamily/Ribonuclease H"/>
    <property type="match status" value="1"/>
</dbReference>
<dbReference type="InterPro" id="IPR036397">
    <property type="entry name" value="RNaseH_sf"/>
</dbReference>
<keyword evidence="2" id="KW-1185">Reference proteome</keyword>
<name>A0ABQ9I914_9NEOP</name>
<organism evidence="1 2">
    <name type="scientific">Dryococelus australis</name>
    <dbReference type="NCBI Taxonomy" id="614101"/>
    <lineage>
        <taxon>Eukaryota</taxon>
        <taxon>Metazoa</taxon>
        <taxon>Ecdysozoa</taxon>
        <taxon>Arthropoda</taxon>
        <taxon>Hexapoda</taxon>
        <taxon>Insecta</taxon>
        <taxon>Pterygota</taxon>
        <taxon>Neoptera</taxon>
        <taxon>Polyneoptera</taxon>
        <taxon>Phasmatodea</taxon>
        <taxon>Verophasmatodea</taxon>
        <taxon>Anareolatae</taxon>
        <taxon>Phasmatidae</taxon>
        <taxon>Eurycanthinae</taxon>
        <taxon>Dryococelus</taxon>
    </lineage>
</organism>